<dbReference type="AlphaFoldDB" id="A0A0M0JCR8"/>
<accession>A0A0M0JCR8</accession>
<dbReference type="OrthoDB" id="196771at2759"/>
<evidence type="ECO:0000256" key="3">
    <source>
        <dbReference type="SAM" id="SignalP"/>
    </source>
</evidence>
<dbReference type="EMBL" id="JWZX01003119">
    <property type="protein sequence ID" value="KOO24157.1"/>
    <property type="molecule type" value="Genomic_DNA"/>
</dbReference>
<keyword evidence="2" id="KW-1133">Transmembrane helix</keyword>
<dbReference type="Proteomes" id="UP000037460">
    <property type="component" value="Unassembled WGS sequence"/>
</dbReference>
<feature type="transmembrane region" description="Helical" evidence="2">
    <location>
        <begin position="376"/>
        <end position="400"/>
    </location>
</feature>
<comment type="caution">
    <text evidence="4">The sequence shown here is derived from an EMBL/GenBank/DDBJ whole genome shotgun (WGS) entry which is preliminary data.</text>
</comment>
<evidence type="ECO:0000256" key="1">
    <source>
        <dbReference type="SAM" id="MobiDB-lite"/>
    </source>
</evidence>
<feature type="signal peptide" evidence="3">
    <location>
        <begin position="1"/>
        <end position="28"/>
    </location>
</feature>
<keyword evidence="3" id="KW-0732">Signal</keyword>
<organism evidence="4 5">
    <name type="scientific">Chrysochromulina tobinii</name>
    <dbReference type="NCBI Taxonomy" id="1460289"/>
    <lineage>
        <taxon>Eukaryota</taxon>
        <taxon>Haptista</taxon>
        <taxon>Haptophyta</taxon>
        <taxon>Prymnesiophyceae</taxon>
        <taxon>Prymnesiales</taxon>
        <taxon>Chrysochromulinaceae</taxon>
        <taxon>Chrysochromulina</taxon>
    </lineage>
</organism>
<evidence type="ECO:0000313" key="4">
    <source>
        <dbReference type="EMBL" id="KOO24157.1"/>
    </source>
</evidence>
<keyword evidence="2" id="KW-0472">Membrane</keyword>
<feature type="chain" id="PRO_5005601687" evidence="3">
    <location>
        <begin position="29"/>
        <end position="425"/>
    </location>
</feature>
<name>A0A0M0JCR8_9EUKA</name>
<sequence length="425" mass="46075">MSSSTRPASASLPLLLSLTLPMLRGAAAAFQCQQPATTTTVARHLHHHQQQQRRRSAPVMRTGSVFERLGREVSTELMKTLSHEERPKIDWSFLDAVFLITCPKPDGSNPRLETALKSLNELGLGELCEVRKFATDDQDRVRGCYNSHIAVLAEAQARFADRPTSEPLNVLVLEDNLSVSPRIAQPTLDAIREFLGGGHRVLCPGGRSPDMVHLAYIMYVPGLSVESLGKDGEGESWRNSILRLRCNADSVLGTTAYVISRSGLDSVMAEHRRTGYVDAIPNVMARLFPTSRYAAFPMPLHRAATVKSLVNGQLDTLRSALFQPQVYTWWERLLVKTGLSTNILFPALCATLVVGAFAGGSEALSALQAAARGEDVALVLPVLSAAISFSCLAVIGYGLMLAPSPQPAMPAAPEPRPELETSGRS</sequence>
<feature type="transmembrane region" description="Helical" evidence="2">
    <location>
        <begin position="343"/>
        <end position="364"/>
    </location>
</feature>
<feature type="region of interest" description="Disordered" evidence="1">
    <location>
        <begin position="406"/>
        <end position="425"/>
    </location>
</feature>
<feature type="compositionally biased region" description="Basic and acidic residues" evidence="1">
    <location>
        <begin position="415"/>
        <end position="425"/>
    </location>
</feature>
<gene>
    <name evidence="4" type="ORF">Ctob_002128</name>
</gene>
<evidence type="ECO:0000313" key="5">
    <source>
        <dbReference type="Proteomes" id="UP000037460"/>
    </source>
</evidence>
<keyword evidence="5" id="KW-1185">Reference proteome</keyword>
<proteinExistence type="predicted"/>
<keyword evidence="2" id="KW-0812">Transmembrane</keyword>
<reference evidence="5" key="1">
    <citation type="journal article" date="2015" name="PLoS Genet.">
        <title>Genome Sequence and Transcriptome Analyses of Chrysochromulina tobin: Metabolic Tools for Enhanced Algal Fitness in the Prominent Order Prymnesiales (Haptophyceae).</title>
        <authorList>
            <person name="Hovde B.T."/>
            <person name="Deodato C.R."/>
            <person name="Hunsperger H.M."/>
            <person name="Ryken S.A."/>
            <person name="Yost W."/>
            <person name="Jha R.K."/>
            <person name="Patterson J."/>
            <person name="Monnat R.J. Jr."/>
            <person name="Barlow S.B."/>
            <person name="Starkenburg S.R."/>
            <person name="Cattolico R.A."/>
        </authorList>
    </citation>
    <scope>NUCLEOTIDE SEQUENCE</scope>
    <source>
        <strain evidence="5">CCMP291</strain>
    </source>
</reference>
<protein>
    <submittedName>
        <fullName evidence="4">Uncharacterized protein</fullName>
    </submittedName>
</protein>
<evidence type="ECO:0000256" key="2">
    <source>
        <dbReference type="SAM" id="Phobius"/>
    </source>
</evidence>